<organism evidence="8 9">
    <name type="scientific">Polyplax serrata</name>
    <name type="common">Common mouse louse</name>
    <dbReference type="NCBI Taxonomy" id="468196"/>
    <lineage>
        <taxon>Eukaryota</taxon>
        <taxon>Metazoa</taxon>
        <taxon>Ecdysozoa</taxon>
        <taxon>Arthropoda</taxon>
        <taxon>Hexapoda</taxon>
        <taxon>Insecta</taxon>
        <taxon>Pterygota</taxon>
        <taxon>Neoptera</taxon>
        <taxon>Paraneoptera</taxon>
        <taxon>Psocodea</taxon>
        <taxon>Troctomorpha</taxon>
        <taxon>Phthiraptera</taxon>
        <taxon>Anoplura</taxon>
        <taxon>Polyplacidae</taxon>
        <taxon>Polyplax</taxon>
    </lineage>
</organism>
<evidence type="ECO:0000256" key="3">
    <source>
        <dbReference type="ARBA" id="ARBA00022771"/>
    </source>
</evidence>
<evidence type="ECO:0000256" key="4">
    <source>
        <dbReference type="ARBA" id="ARBA00022833"/>
    </source>
</evidence>
<comment type="caution">
    <text evidence="8">The sequence shown here is derived from an EMBL/GenBank/DDBJ whole genome shotgun (WGS) entry which is preliminary data.</text>
</comment>
<dbReference type="PROSITE" id="PS00028">
    <property type="entry name" value="ZINC_FINGER_C2H2_1"/>
    <property type="match status" value="2"/>
</dbReference>
<protein>
    <recommendedName>
        <fullName evidence="7">C2H2-type domain-containing protein</fullName>
    </recommendedName>
</protein>
<feature type="domain" description="C2H2-type" evidence="7">
    <location>
        <begin position="95"/>
        <end position="124"/>
    </location>
</feature>
<dbReference type="PANTHER" id="PTHR19818">
    <property type="entry name" value="ZINC FINGER PROTEIN ZIC AND GLI"/>
    <property type="match status" value="1"/>
</dbReference>
<dbReference type="SUPFAM" id="SSF57667">
    <property type="entry name" value="beta-beta-alpha zinc fingers"/>
    <property type="match status" value="1"/>
</dbReference>
<name>A0ABR1AI77_POLSC</name>
<feature type="domain" description="C2H2-type" evidence="7">
    <location>
        <begin position="67"/>
        <end position="94"/>
    </location>
</feature>
<evidence type="ECO:0000313" key="8">
    <source>
        <dbReference type="EMBL" id="KAK6620081.1"/>
    </source>
</evidence>
<feature type="region of interest" description="Disordered" evidence="6">
    <location>
        <begin position="186"/>
        <end position="216"/>
    </location>
</feature>
<dbReference type="EMBL" id="JAWJWF010000048">
    <property type="protein sequence ID" value="KAK6620081.1"/>
    <property type="molecule type" value="Genomic_DNA"/>
</dbReference>
<evidence type="ECO:0000256" key="6">
    <source>
        <dbReference type="SAM" id="MobiDB-lite"/>
    </source>
</evidence>
<evidence type="ECO:0000313" key="9">
    <source>
        <dbReference type="Proteomes" id="UP001359485"/>
    </source>
</evidence>
<keyword evidence="9" id="KW-1185">Reference proteome</keyword>
<keyword evidence="2" id="KW-0677">Repeat</keyword>
<dbReference type="InterPro" id="IPR050329">
    <property type="entry name" value="GLI_C2H2-zinc-finger"/>
</dbReference>
<proteinExistence type="predicted"/>
<evidence type="ECO:0000256" key="2">
    <source>
        <dbReference type="ARBA" id="ARBA00022737"/>
    </source>
</evidence>
<accession>A0ABR1AI77</accession>
<dbReference type="Gene3D" id="3.30.160.60">
    <property type="entry name" value="Classic Zinc Finger"/>
    <property type="match status" value="3"/>
</dbReference>
<feature type="compositionally biased region" description="Polar residues" evidence="6">
    <location>
        <begin position="401"/>
        <end position="413"/>
    </location>
</feature>
<feature type="region of interest" description="Disordered" evidence="6">
    <location>
        <begin position="25"/>
        <end position="51"/>
    </location>
</feature>
<dbReference type="PANTHER" id="PTHR19818:SF166">
    <property type="entry name" value="C2H2-TYPE DOMAIN-CONTAINING PROTEIN"/>
    <property type="match status" value="1"/>
</dbReference>
<evidence type="ECO:0000256" key="5">
    <source>
        <dbReference type="PROSITE-ProRule" id="PRU00042"/>
    </source>
</evidence>
<feature type="region of interest" description="Disordered" evidence="6">
    <location>
        <begin position="395"/>
        <end position="422"/>
    </location>
</feature>
<dbReference type="Proteomes" id="UP001359485">
    <property type="component" value="Unassembled WGS sequence"/>
</dbReference>
<dbReference type="SMART" id="SM00355">
    <property type="entry name" value="ZnF_C2H2"/>
    <property type="match status" value="3"/>
</dbReference>
<evidence type="ECO:0000256" key="1">
    <source>
        <dbReference type="ARBA" id="ARBA00022723"/>
    </source>
</evidence>
<evidence type="ECO:0000259" key="7">
    <source>
        <dbReference type="PROSITE" id="PS50157"/>
    </source>
</evidence>
<keyword evidence="4" id="KW-0862">Zinc</keyword>
<dbReference type="InterPro" id="IPR013087">
    <property type="entry name" value="Znf_C2H2_type"/>
</dbReference>
<reference evidence="8 9" key="1">
    <citation type="submission" date="2023-09" db="EMBL/GenBank/DDBJ databases">
        <title>Genomes of two closely related lineages of the louse Polyplax serrata with different host specificities.</title>
        <authorList>
            <person name="Martinu J."/>
            <person name="Tarabai H."/>
            <person name="Stefka J."/>
            <person name="Hypsa V."/>
        </authorList>
    </citation>
    <scope>NUCLEOTIDE SEQUENCE [LARGE SCALE GENOMIC DNA]</scope>
    <source>
        <strain evidence="8">98ZLc_SE</strain>
    </source>
</reference>
<feature type="compositionally biased region" description="Basic and acidic residues" evidence="6">
    <location>
        <begin position="39"/>
        <end position="50"/>
    </location>
</feature>
<feature type="compositionally biased region" description="Low complexity" evidence="6">
    <location>
        <begin position="25"/>
        <end position="38"/>
    </location>
</feature>
<dbReference type="Pfam" id="PF00096">
    <property type="entry name" value="zf-C2H2"/>
    <property type="match status" value="2"/>
</dbReference>
<dbReference type="PROSITE" id="PS50157">
    <property type="entry name" value="ZINC_FINGER_C2H2_2"/>
    <property type="match status" value="2"/>
</dbReference>
<sequence length="541" mass="61003">MTEVKTEGVILRSVRIYGVDDPCKLDSSSLSSPESDQSSLKEGRRGRPRADAVTTMIQEGSSSPSAIKCRYCMRVFPREKSLQTHVRTHTGEKPYVCDYPGCPRAFTQSGHLKTHQRLHTGERPFKCPVLGCEARFKHANRHCTIHPTATLVREMDSTLTSLATSIGNSIQNVEVLRWLERYKKERMTTPSNKKSEKKQRNQSLSEDLENTEGPNKTKACKELLEDIESLNDGYKILSSPRKKLGNIVNNPPMVDDLAKKNFREGMMYHPKPGCSTDLEEEEVKNFKCKPITVKHEIQESEVTKLEPVKKRWLREAYQDSTKWEYNFIKPIKWEEESPDVNIKLEPEDGSKIHVRYYQPKVGQTDGNTNITENSLSSVKMSRYGNIIKVGGVDQSNRKTGAESTNNSVTTQADLAQPPTGCTVPGTEVSQNLNEIRPTVLMHSGQCKVPSPIDTALETESPILNKQNPTRTFNSNNRTDLLELGCGGRRIVPFISGMKRSNVVVYEDQPEEKNRKVTEDSDISTALLLMELSRYPPPTCKT</sequence>
<gene>
    <name evidence="8" type="ORF">RUM44_006481</name>
</gene>
<keyword evidence="3 5" id="KW-0863">Zinc-finger</keyword>
<dbReference type="InterPro" id="IPR036236">
    <property type="entry name" value="Znf_C2H2_sf"/>
</dbReference>
<keyword evidence="1" id="KW-0479">Metal-binding</keyword>